<dbReference type="Proteomes" id="UP000500895">
    <property type="component" value="Chromosome"/>
</dbReference>
<name>A0A6G9A8A5_9BRAD</name>
<evidence type="ECO:0000313" key="2">
    <source>
        <dbReference type="Proteomes" id="UP000500895"/>
    </source>
</evidence>
<accession>A0A6G9A8A5</accession>
<organism evidence="1 2">
    <name type="scientific">Bradyrhizobium symbiodeficiens</name>
    <dbReference type="NCBI Taxonomy" id="1404367"/>
    <lineage>
        <taxon>Bacteria</taxon>
        <taxon>Pseudomonadati</taxon>
        <taxon>Pseudomonadota</taxon>
        <taxon>Alphaproteobacteria</taxon>
        <taxon>Hyphomicrobiales</taxon>
        <taxon>Nitrobacteraceae</taxon>
        <taxon>Bradyrhizobium</taxon>
    </lineage>
</organism>
<dbReference type="EMBL" id="CP050066">
    <property type="protein sequence ID" value="QIP08535.1"/>
    <property type="molecule type" value="Genomic_DNA"/>
</dbReference>
<dbReference type="RefSeq" id="WP_166468623.1">
    <property type="nucleotide sequence ID" value="NZ_CP050066.2"/>
</dbReference>
<gene>
    <name evidence="1" type="ORF">HAV00_20745</name>
</gene>
<evidence type="ECO:0000313" key="1">
    <source>
        <dbReference type="EMBL" id="QIP08535.1"/>
    </source>
</evidence>
<dbReference type="AlphaFoldDB" id="A0A6G9A8A5"/>
<sequence>MSLLGFDALGRWALGQLPSSSNFVLMATQGSIGFAGRVSIFGISQAVTTAGALVAGISAGFRVAEPASAASFIYAGAAAGFNSKQLSANGSFLVTGVSTNATTRVFAVKGAASVSGTSAQFSASLASERGVFAWAGGDSTADRDFEAWVRRPFDTMSWQVEATLPPPAWSGATGAAGAWRADEQAVNAWIPASIEPEPWTPQ</sequence>
<reference evidence="1 2" key="1">
    <citation type="journal article" date="2020" name="Int. J. Syst. Evol. Microbiol.">
        <title>Description and complete genome sequences of Bradyrhizobium symbiodeficiens sp. nov., a non-symbiotic bacterium associated with legumes native to Canada.</title>
        <authorList>
            <person name="Bromfield E.S.P."/>
            <person name="Cloutier S."/>
            <person name="Nguyen H.D.T."/>
        </authorList>
    </citation>
    <scope>NUCLEOTIDE SEQUENCE [LARGE SCALE GENOMIC DNA]</scope>
    <source>
        <strain evidence="1 2">101S1MB</strain>
    </source>
</reference>
<proteinExistence type="predicted"/>
<protein>
    <submittedName>
        <fullName evidence="1">Uncharacterized protein</fullName>
    </submittedName>
</protein>